<reference evidence="2 3" key="2">
    <citation type="journal article" date="2021" name="Genomics">
        <title>High-quality reference genome for Clonorchis sinensis.</title>
        <authorList>
            <person name="Young N.D."/>
            <person name="Stroehlein A.J."/>
            <person name="Kinkar L."/>
            <person name="Wang T."/>
            <person name="Sohn W.M."/>
            <person name="Chang B.C.H."/>
            <person name="Kaur P."/>
            <person name="Weisz D."/>
            <person name="Dudchenko O."/>
            <person name="Aiden E.L."/>
            <person name="Korhonen P.K."/>
            <person name="Gasser R.B."/>
        </authorList>
    </citation>
    <scope>NUCLEOTIDE SEQUENCE [LARGE SCALE GENOMIC DNA]</scope>
    <source>
        <strain evidence="2">Cs-k2</strain>
    </source>
</reference>
<feature type="compositionally biased region" description="Low complexity" evidence="1">
    <location>
        <begin position="87"/>
        <end position="109"/>
    </location>
</feature>
<keyword evidence="3" id="KW-1185">Reference proteome</keyword>
<organism evidence="2 3">
    <name type="scientific">Clonorchis sinensis</name>
    <name type="common">Chinese liver fluke</name>
    <dbReference type="NCBI Taxonomy" id="79923"/>
    <lineage>
        <taxon>Eukaryota</taxon>
        <taxon>Metazoa</taxon>
        <taxon>Spiralia</taxon>
        <taxon>Lophotrochozoa</taxon>
        <taxon>Platyhelminthes</taxon>
        <taxon>Trematoda</taxon>
        <taxon>Digenea</taxon>
        <taxon>Opisthorchiida</taxon>
        <taxon>Opisthorchiata</taxon>
        <taxon>Opisthorchiidae</taxon>
        <taxon>Clonorchis</taxon>
    </lineage>
</organism>
<evidence type="ECO:0000256" key="1">
    <source>
        <dbReference type="SAM" id="MobiDB-lite"/>
    </source>
</evidence>
<evidence type="ECO:0000313" key="3">
    <source>
        <dbReference type="Proteomes" id="UP000286415"/>
    </source>
</evidence>
<dbReference type="EMBL" id="NIRI02000042">
    <property type="protein sequence ID" value="KAG5449490.1"/>
    <property type="molecule type" value="Genomic_DNA"/>
</dbReference>
<dbReference type="Proteomes" id="UP000286415">
    <property type="component" value="Unassembled WGS sequence"/>
</dbReference>
<sequence>MYNLAYWASAHELSFCFPSTEIVVHTCLRRITVPWCFHSVHTTYLATTPGWLPHTCGPTTKTLALHMCIQASELTRLLNHTQRTEPQTQQLQHTLTSLTHHTTSTGRFT</sequence>
<comment type="caution">
    <text evidence="2">The sequence shown here is derived from an EMBL/GenBank/DDBJ whole genome shotgun (WGS) entry which is preliminary data.</text>
</comment>
<accession>A0A8T1MK59</accession>
<protein>
    <submittedName>
        <fullName evidence="2">Uncharacterized protein</fullName>
    </submittedName>
</protein>
<name>A0A8T1MK59_CLOSI</name>
<dbReference type="AlphaFoldDB" id="A0A8T1MK59"/>
<reference evidence="2 3" key="1">
    <citation type="journal article" date="2018" name="Biotechnol. Adv.">
        <title>Improved genomic resources and new bioinformatic workflow for the carcinogenic parasite Clonorchis sinensis: Biotechnological implications.</title>
        <authorList>
            <person name="Wang D."/>
            <person name="Korhonen P.K."/>
            <person name="Gasser R.B."/>
            <person name="Young N.D."/>
        </authorList>
    </citation>
    <scope>NUCLEOTIDE SEQUENCE [LARGE SCALE GENOMIC DNA]</scope>
    <source>
        <strain evidence="2">Cs-k2</strain>
    </source>
</reference>
<evidence type="ECO:0000313" key="2">
    <source>
        <dbReference type="EMBL" id="KAG5449490.1"/>
    </source>
</evidence>
<gene>
    <name evidence="2" type="ORF">CSKR_200981</name>
</gene>
<proteinExistence type="predicted"/>
<feature type="region of interest" description="Disordered" evidence="1">
    <location>
        <begin position="83"/>
        <end position="109"/>
    </location>
</feature>